<sequence length="269" mass="29991">MATKLKRMSMIAMIACLALILPCVSTAAKLTLAEGINKAGRQRMLTQRMVKAYSQMGMDLRYQKSKKQLSADVHLFEAQLAELHQFDISPGIKSGLAMVTSLWDPVKQIVTAEVDRRNLEHLRANAEKLLTASHQVVLTMQELSGTSQGKLVNISGRQRMLSQRISNLYTIQSWGFEKEPYISDYKKALGEFDDALKFLTAAPENTKAISAALEKVTLQWGLFQHSASMKKGRYIPSLISRSADKILVQMNTITGMYTSLPGKQAESTY</sequence>
<evidence type="ECO:0000256" key="1">
    <source>
        <dbReference type="ARBA" id="ARBA00004141"/>
    </source>
</evidence>
<name>A0A3B1B799_9ZZZZ</name>
<dbReference type="GO" id="GO:0016020">
    <property type="term" value="C:membrane"/>
    <property type="evidence" value="ECO:0007669"/>
    <property type="project" value="UniProtKB-SubCell"/>
</dbReference>
<evidence type="ECO:0000313" key="6">
    <source>
        <dbReference type="EMBL" id="VAX10111.1"/>
    </source>
</evidence>
<gene>
    <name evidence="6" type="ORF">MNBD_GAMMA26-1292</name>
</gene>
<feature type="domain" description="NarX-like N-terminal" evidence="5">
    <location>
        <begin position="32"/>
        <end position="110"/>
    </location>
</feature>
<comment type="subcellular location">
    <subcellularLocation>
        <location evidence="1">Membrane</location>
        <topology evidence="1">Multi-pass membrane protein</topology>
    </subcellularLocation>
</comment>
<proteinExistence type="predicted"/>
<reference evidence="6" key="1">
    <citation type="submission" date="2018-06" db="EMBL/GenBank/DDBJ databases">
        <authorList>
            <person name="Zhirakovskaya E."/>
        </authorList>
    </citation>
    <scope>NUCLEOTIDE SEQUENCE</scope>
</reference>
<feature type="domain" description="NarX-like N-terminal" evidence="5">
    <location>
        <begin position="148"/>
        <end position="227"/>
    </location>
</feature>
<organism evidence="6">
    <name type="scientific">hydrothermal vent metagenome</name>
    <dbReference type="NCBI Taxonomy" id="652676"/>
    <lineage>
        <taxon>unclassified sequences</taxon>
        <taxon>metagenomes</taxon>
        <taxon>ecological metagenomes</taxon>
    </lineage>
</organism>
<evidence type="ECO:0000256" key="4">
    <source>
        <dbReference type="ARBA" id="ARBA00023136"/>
    </source>
</evidence>
<protein>
    <recommendedName>
        <fullName evidence="5">NarX-like N-terminal domain-containing protein</fullName>
    </recommendedName>
</protein>
<keyword evidence="3" id="KW-1133">Transmembrane helix</keyword>
<evidence type="ECO:0000256" key="2">
    <source>
        <dbReference type="ARBA" id="ARBA00022692"/>
    </source>
</evidence>
<keyword evidence="4" id="KW-0472">Membrane</keyword>
<evidence type="ECO:0000259" key="5">
    <source>
        <dbReference type="Pfam" id="PF13675"/>
    </source>
</evidence>
<dbReference type="InterPro" id="IPR029095">
    <property type="entry name" value="NarX-like_N"/>
</dbReference>
<dbReference type="AlphaFoldDB" id="A0A3B1B799"/>
<evidence type="ECO:0000256" key="3">
    <source>
        <dbReference type="ARBA" id="ARBA00022989"/>
    </source>
</evidence>
<keyword evidence="2" id="KW-0812">Transmembrane</keyword>
<dbReference type="EMBL" id="UOFX01000063">
    <property type="protein sequence ID" value="VAX10111.1"/>
    <property type="molecule type" value="Genomic_DNA"/>
</dbReference>
<dbReference type="Pfam" id="PF13675">
    <property type="entry name" value="PilJ"/>
    <property type="match status" value="2"/>
</dbReference>
<accession>A0A3B1B799</accession>